<gene>
    <name evidence="7 10" type="primary">rnpA</name>
    <name evidence="9" type="ORF">CUR37_05485</name>
    <name evidence="10" type="ORF">LAS9267_01443</name>
    <name evidence="11" type="ORF">QBD03_10655</name>
</gene>
<dbReference type="OMA" id="PEQKHFR"/>
<dbReference type="NCBIfam" id="TIGR00188">
    <property type="entry name" value="rnpA"/>
    <property type="match status" value="1"/>
</dbReference>
<dbReference type="EC" id="3.1.26.5" evidence="7 8"/>
<organism evidence="10 13">
    <name type="scientific">Latilactobacillus sakei</name>
    <name type="common">Lactobacillus sakei</name>
    <dbReference type="NCBI Taxonomy" id="1599"/>
    <lineage>
        <taxon>Bacteria</taxon>
        <taxon>Bacillati</taxon>
        <taxon>Bacillota</taxon>
        <taxon>Bacilli</taxon>
        <taxon>Lactobacillales</taxon>
        <taxon>Lactobacillaceae</taxon>
        <taxon>Latilactobacillus</taxon>
    </lineage>
</organism>
<keyword evidence="6 7" id="KW-0694">RNA-binding</keyword>
<name>A0A094XXN7_LATSK</name>
<dbReference type="GeneID" id="57132820"/>
<evidence type="ECO:0000313" key="11">
    <source>
        <dbReference type="EMBL" id="WGI19164.1"/>
    </source>
</evidence>
<dbReference type="InterPro" id="IPR000100">
    <property type="entry name" value="RNase_P"/>
</dbReference>
<dbReference type="Proteomes" id="UP001179858">
    <property type="component" value="Chromosome"/>
</dbReference>
<dbReference type="EMBL" id="CP122959">
    <property type="protein sequence ID" value="WGI19164.1"/>
    <property type="molecule type" value="Genomic_DNA"/>
</dbReference>
<reference evidence="10 13" key="2">
    <citation type="submission" date="2018-02" db="EMBL/GenBank/DDBJ databases">
        <authorList>
            <person name="Rodrigo-Torres L."/>
            <person name="Arahal R. D."/>
            <person name="Lucena T."/>
        </authorList>
    </citation>
    <scope>NUCLEOTIDE SEQUENCE [LARGE SCALE GENOMIC DNA]</scope>
    <source>
        <strain evidence="10 13">CECT 9267</strain>
    </source>
</reference>
<dbReference type="Gene3D" id="3.30.230.10">
    <property type="match status" value="1"/>
</dbReference>
<dbReference type="AlphaFoldDB" id="A0A094XXN7"/>
<evidence type="ECO:0000313" key="13">
    <source>
        <dbReference type="Proteomes" id="UP000239650"/>
    </source>
</evidence>
<dbReference type="HAMAP" id="MF_00227">
    <property type="entry name" value="RNase_P"/>
    <property type="match status" value="1"/>
</dbReference>
<evidence type="ECO:0000256" key="4">
    <source>
        <dbReference type="ARBA" id="ARBA00022759"/>
    </source>
</evidence>
<evidence type="ECO:0000256" key="6">
    <source>
        <dbReference type="ARBA" id="ARBA00022884"/>
    </source>
</evidence>
<evidence type="ECO:0000256" key="2">
    <source>
        <dbReference type="ARBA" id="ARBA00022694"/>
    </source>
</evidence>
<evidence type="ECO:0000256" key="8">
    <source>
        <dbReference type="NCBIfam" id="TIGR00188"/>
    </source>
</evidence>
<keyword evidence="4 7" id="KW-0255">Endonuclease</keyword>
<evidence type="ECO:0000313" key="10">
    <source>
        <dbReference type="EMBL" id="SPE21559.1"/>
    </source>
</evidence>
<dbReference type="GO" id="GO:0030677">
    <property type="term" value="C:ribonuclease P complex"/>
    <property type="evidence" value="ECO:0007669"/>
    <property type="project" value="TreeGrafter"/>
</dbReference>
<reference evidence="9 12" key="1">
    <citation type="submission" date="2016-09" db="EMBL/GenBank/DDBJ databases">
        <authorList>
            <person name="Inglin R.C."/>
        </authorList>
    </citation>
    <scope>NUCLEOTIDE SEQUENCE [LARGE SCALE GENOMIC DNA]</scope>
    <source>
        <strain evidence="9 12">RI-517</strain>
    </source>
</reference>
<dbReference type="GO" id="GO:0000049">
    <property type="term" value="F:tRNA binding"/>
    <property type="evidence" value="ECO:0007669"/>
    <property type="project" value="UniProtKB-UniRule"/>
</dbReference>
<sequence length="120" mass="13806">MRKSYRVKKEQDFQTVFDASQSVANRNFVVYRLDKPGQKHFRVGLSVGKKVGNAVMRNQVKRYIRQSITELKPDLLQPVDFLVIARRGANQLTMAETKQNLIHVFKLAKLLKEEADSASE</sequence>
<dbReference type="Proteomes" id="UP000239650">
    <property type="component" value="Unassembled WGS sequence"/>
</dbReference>
<evidence type="ECO:0000313" key="12">
    <source>
        <dbReference type="Proteomes" id="UP000234349"/>
    </source>
</evidence>
<dbReference type="GO" id="GO:0042781">
    <property type="term" value="F:3'-tRNA processing endoribonuclease activity"/>
    <property type="evidence" value="ECO:0007669"/>
    <property type="project" value="TreeGrafter"/>
</dbReference>
<dbReference type="Proteomes" id="UP000234349">
    <property type="component" value="Unassembled WGS sequence"/>
</dbReference>
<dbReference type="InterPro" id="IPR020568">
    <property type="entry name" value="Ribosomal_Su5_D2-typ_SF"/>
</dbReference>
<comment type="function">
    <text evidence="1 7">RNaseP catalyzes the removal of the 5'-leader sequence from pre-tRNA to produce the mature 5'-terminus. It can also cleave other RNA substrates such as 4.5S RNA. The protein component plays an auxiliary but essential role in vivo by binding to the 5'-leader sequence and broadening the substrate specificity of the ribozyme.</text>
</comment>
<protein>
    <recommendedName>
        <fullName evidence="7 8">Ribonuclease P protein component</fullName>
        <shortName evidence="7">RNase P protein</shortName>
        <shortName evidence="7">RNaseP protein</shortName>
        <ecNumber evidence="7 8">3.1.26.5</ecNumber>
    </recommendedName>
    <alternativeName>
        <fullName evidence="7">Protein C5</fullName>
    </alternativeName>
</protein>
<dbReference type="RefSeq" id="WP_011375565.1">
    <property type="nucleotide sequence ID" value="NZ_AP017931.1"/>
</dbReference>
<evidence type="ECO:0000313" key="9">
    <source>
        <dbReference type="EMBL" id="PKX78048.1"/>
    </source>
</evidence>
<comment type="catalytic activity">
    <reaction evidence="7">
        <text>Endonucleolytic cleavage of RNA, removing 5'-extranucleotides from tRNA precursor.</text>
        <dbReference type="EC" id="3.1.26.5"/>
    </reaction>
</comment>
<accession>A0A094XXN7</accession>
<dbReference type="PANTHER" id="PTHR33992:SF1">
    <property type="entry name" value="RIBONUCLEASE P PROTEIN COMPONENT"/>
    <property type="match status" value="1"/>
</dbReference>
<dbReference type="FunFam" id="3.30.230.10:FF:000021">
    <property type="entry name" value="Ribonuclease P protein component"/>
    <property type="match status" value="1"/>
</dbReference>
<evidence type="ECO:0000256" key="5">
    <source>
        <dbReference type="ARBA" id="ARBA00022801"/>
    </source>
</evidence>
<evidence type="ECO:0000256" key="1">
    <source>
        <dbReference type="ARBA" id="ARBA00002663"/>
    </source>
</evidence>
<dbReference type="InterPro" id="IPR020539">
    <property type="entry name" value="RNase_P_CS"/>
</dbReference>
<dbReference type="SMR" id="A0A094XXN7"/>
<evidence type="ECO:0000256" key="7">
    <source>
        <dbReference type="HAMAP-Rule" id="MF_00227"/>
    </source>
</evidence>
<proteinExistence type="inferred from homology"/>
<evidence type="ECO:0000256" key="3">
    <source>
        <dbReference type="ARBA" id="ARBA00022722"/>
    </source>
</evidence>
<dbReference type="PANTHER" id="PTHR33992">
    <property type="entry name" value="RIBONUCLEASE P PROTEIN COMPONENT"/>
    <property type="match status" value="1"/>
</dbReference>
<reference evidence="11" key="3">
    <citation type="submission" date="2023-04" db="EMBL/GenBank/DDBJ databases">
        <title>Novel strain of Lactilactobacillus sakei and use thereof.</title>
        <authorList>
            <person name="Kim S.Y."/>
        </authorList>
    </citation>
    <scope>NUCLEOTIDE SEQUENCE</scope>
    <source>
        <strain evidence="11">HUP1</strain>
    </source>
</reference>
<dbReference type="InterPro" id="IPR014721">
    <property type="entry name" value="Ribsml_uS5_D2-typ_fold_subgr"/>
</dbReference>
<keyword evidence="3 7" id="KW-0540">Nuclease</keyword>
<dbReference type="EMBL" id="OKRC01000006">
    <property type="protein sequence ID" value="SPE21559.1"/>
    <property type="molecule type" value="Genomic_DNA"/>
</dbReference>
<keyword evidence="5 7" id="KW-0378">Hydrolase</keyword>
<dbReference type="EMBL" id="MKGH01000023">
    <property type="protein sequence ID" value="PKX78048.1"/>
    <property type="molecule type" value="Genomic_DNA"/>
</dbReference>
<comment type="similarity">
    <text evidence="7">Belongs to the RnpA family.</text>
</comment>
<dbReference type="PROSITE" id="PS00648">
    <property type="entry name" value="RIBONUCLEASE_P"/>
    <property type="match status" value="1"/>
</dbReference>
<dbReference type="SUPFAM" id="SSF54211">
    <property type="entry name" value="Ribosomal protein S5 domain 2-like"/>
    <property type="match status" value="1"/>
</dbReference>
<dbReference type="GO" id="GO:0004526">
    <property type="term" value="F:ribonuclease P activity"/>
    <property type="evidence" value="ECO:0007669"/>
    <property type="project" value="UniProtKB-UniRule"/>
</dbReference>
<dbReference type="Pfam" id="PF00825">
    <property type="entry name" value="Ribonuclease_P"/>
    <property type="match status" value="1"/>
</dbReference>
<comment type="subunit">
    <text evidence="7">Consists of a catalytic RNA component (M1 or rnpB) and a protein subunit.</text>
</comment>
<dbReference type="GO" id="GO:0001682">
    <property type="term" value="P:tRNA 5'-leader removal"/>
    <property type="evidence" value="ECO:0007669"/>
    <property type="project" value="UniProtKB-UniRule"/>
</dbReference>
<keyword evidence="2 7" id="KW-0819">tRNA processing</keyword>